<dbReference type="CDD" id="cd00041">
    <property type="entry name" value="CUB"/>
    <property type="match status" value="3"/>
</dbReference>
<feature type="domain" description="Sushi" evidence="11">
    <location>
        <begin position="1106"/>
        <end position="1172"/>
    </location>
</feature>
<dbReference type="SUPFAM" id="SSF57424">
    <property type="entry name" value="LDL receptor-like module"/>
    <property type="match status" value="1"/>
</dbReference>
<keyword evidence="4 7" id="KW-1015">Disulfide bond</keyword>
<feature type="disulfide bond" evidence="6">
    <location>
        <begin position="137"/>
        <end position="155"/>
    </location>
</feature>
<organism evidence="13 14">
    <name type="scientific">Mytilus galloprovincialis</name>
    <name type="common">Mediterranean mussel</name>
    <dbReference type="NCBI Taxonomy" id="29158"/>
    <lineage>
        <taxon>Eukaryota</taxon>
        <taxon>Metazoa</taxon>
        <taxon>Spiralia</taxon>
        <taxon>Lophotrochozoa</taxon>
        <taxon>Mollusca</taxon>
        <taxon>Bivalvia</taxon>
        <taxon>Autobranchia</taxon>
        <taxon>Pteriomorphia</taxon>
        <taxon>Mytilida</taxon>
        <taxon>Mytiloidea</taxon>
        <taxon>Mytilidae</taxon>
        <taxon>Mytilinae</taxon>
        <taxon>Mytilus</taxon>
    </lineage>
</organism>
<evidence type="ECO:0000256" key="5">
    <source>
        <dbReference type="PROSITE-ProRule" id="PRU00076"/>
    </source>
</evidence>
<evidence type="ECO:0000259" key="10">
    <source>
        <dbReference type="PROSITE" id="PS50825"/>
    </source>
</evidence>
<keyword evidence="14" id="KW-1185">Reference proteome</keyword>
<protein>
    <recommendedName>
        <fullName evidence="15">CSMD</fullName>
    </recommendedName>
</protein>
<dbReference type="InterPro" id="IPR003410">
    <property type="entry name" value="HYR_dom"/>
</dbReference>
<dbReference type="InterPro" id="IPR023415">
    <property type="entry name" value="LDLR_class-A_CS"/>
</dbReference>
<feature type="disulfide bond" evidence="6">
    <location>
        <begin position="149"/>
        <end position="164"/>
    </location>
</feature>
<dbReference type="PANTHER" id="PTHR45656">
    <property type="entry name" value="PROTEIN CBR-CLEC-78"/>
    <property type="match status" value="1"/>
</dbReference>
<dbReference type="SUPFAM" id="SSF57535">
    <property type="entry name" value="Complement control module/SCR domain"/>
    <property type="match status" value="7"/>
</dbReference>
<dbReference type="CDD" id="cd00033">
    <property type="entry name" value="CCP"/>
    <property type="match status" value="5"/>
</dbReference>
<dbReference type="InterPro" id="IPR000742">
    <property type="entry name" value="EGF"/>
</dbReference>
<dbReference type="InterPro" id="IPR002889">
    <property type="entry name" value="WSC_carb-bd"/>
</dbReference>
<dbReference type="SMART" id="SM00192">
    <property type="entry name" value="LDLa"/>
    <property type="match status" value="1"/>
</dbReference>
<feature type="domain" description="Sushi" evidence="11">
    <location>
        <begin position="1173"/>
        <end position="1242"/>
    </location>
</feature>
<dbReference type="EMBL" id="UYJE01008322">
    <property type="protein sequence ID" value="VDI62938.1"/>
    <property type="molecule type" value="Genomic_DNA"/>
</dbReference>
<dbReference type="InterPro" id="IPR002172">
    <property type="entry name" value="LDrepeatLR_classA_rpt"/>
</dbReference>
<feature type="domain" description="CUB" evidence="8">
    <location>
        <begin position="408"/>
        <end position="529"/>
    </location>
</feature>
<evidence type="ECO:0000256" key="2">
    <source>
        <dbReference type="ARBA" id="ARBA00022729"/>
    </source>
</evidence>
<dbReference type="SUPFAM" id="SSF57196">
    <property type="entry name" value="EGF/Laminin"/>
    <property type="match status" value="1"/>
</dbReference>
<feature type="disulfide bond" evidence="7">
    <location>
        <begin position="681"/>
        <end position="708"/>
    </location>
</feature>
<dbReference type="OrthoDB" id="6287073at2759"/>
<feature type="domain" description="EGF-like" evidence="9">
    <location>
        <begin position="767"/>
        <end position="806"/>
    </location>
</feature>
<dbReference type="Pfam" id="PF01822">
    <property type="entry name" value="WSC"/>
    <property type="match status" value="1"/>
</dbReference>
<dbReference type="SMART" id="SM00042">
    <property type="entry name" value="CUB"/>
    <property type="match status" value="3"/>
</dbReference>
<feature type="domain" description="Sushi" evidence="11">
    <location>
        <begin position="592"/>
        <end position="649"/>
    </location>
</feature>
<dbReference type="Gene3D" id="2.10.25.10">
    <property type="entry name" value="Laminin"/>
    <property type="match status" value="2"/>
</dbReference>
<evidence type="ECO:0000256" key="7">
    <source>
        <dbReference type="PROSITE-ProRule" id="PRU00302"/>
    </source>
</evidence>
<dbReference type="SMART" id="SM00179">
    <property type="entry name" value="EGF_CA"/>
    <property type="match status" value="2"/>
</dbReference>
<dbReference type="InterPro" id="IPR000436">
    <property type="entry name" value="Sushi_SCR_CCP_dom"/>
</dbReference>
<evidence type="ECO:0000256" key="3">
    <source>
        <dbReference type="ARBA" id="ARBA00022737"/>
    </source>
</evidence>
<dbReference type="CDD" id="cd00054">
    <property type="entry name" value="EGF_CA"/>
    <property type="match status" value="1"/>
</dbReference>
<proteinExistence type="predicted"/>
<keyword evidence="7" id="KW-0768">Sushi</keyword>
<evidence type="ECO:0000313" key="14">
    <source>
        <dbReference type="Proteomes" id="UP000596742"/>
    </source>
</evidence>
<dbReference type="PROSITE" id="PS01186">
    <property type="entry name" value="EGF_2"/>
    <property type="match status" value="1"/>
</dbReference>
<feature type="domain" description="Sushi" evidence="11">
    <location>
        <begin position="650"/>
        <end position="710"/>
    </location>
</feature>
<dbReference type="SUPFAM" id="SSF49854">
    <property type="entry name" value="Spermadhesin, CUB domain"/>
    <property type="match status" value="3"/>
</dbReference>
<dbReference type="PRINTS" id="PR00261">
    <property type="entry name" value="LDLRECEPTOR"/>
</dbReference>
<dbReference type="InterPro" id="IPR049883">
    <property type="entry name" value="NOTCH1_EGF-like"/>
</dbReference>
<dbReference type="PROSITE" id="PS50068">
    <property type="entry name" value="LDLRA_2"/>
    <property type="match status" value="1"/>
</dbReference>
<feature type="domain" description="Sushi" evidence="11">
    <location>
        <begin position="528"/>
        <end position="591"/>
    </location>
</feature>
<dbReference type="InterPro" id="IPR035914">
    <property type="entry name" value="Sperma_CUB_dom_sf"/>
</dbReference>
<dbReference type="InterPro" id="IPR000859">
    <property type="entry name" value="CUB_dom"/>
</dbReference>
<feature type="disulfide bond" evidence="7">
    <location>
        <begin position="652"/>
        <end position="695"/>
    </location>
</feature>
<dbReference type="InterPro" id="IPR036055">
    <property type="entry name" value="LDL_receptor-like_sf"/>
</dbReference>
<keyword evidence="2" id="KW-0732">Signal</keyword>
<dbReference type="Pfam" id="PF02494">
    <property type="entry name" value="HYR"/>
    <property type="match status" value="1"/>
</dbReference>
<accession>A0A8B6GEX6</accession>
<dbReference type="PROSITE" id="PS01209">
    <property type="entry name" value="LDLRA_1"/>
    <property type="match status" value="1"/>
</dbReference>
<dbReference type="SMART" id="SM00181">
    <property type="entry name" value="EGF"/>
    <property type="match status" value="2"/>
</dbReference>
<keyword evidence="1 5" id="KW-0245">EGF-like domain</keyword>
<dbReference type="Pfam" id="PF00084">
    <property type="entry name" value="Sushi"/>
    <property type="match status" value="6"/>
</dbReference>
<feature type="domain" description="CUB" evidence="8">
    <location>
        <begin position="155"/>
        <end position="279"/>
    </location>
</feature>
<dbReference type="PROSITE" id="PS50923">
    <property type="entry name" value="SUSHI"/>
    <property type="match status" value="8"/>
</dbReference>
<evidence type="ECO:0000259" key="12">
    <source>
        <dbReference type="PROSITE" id="PS51212"/>
    </source>
</evidence>
<dbReference type="PROSITE" id="PS50026">
    <property type="entry name" value="EGF_3"/>
    <property type="match status" value="1"/>
</dbReference>
<dbReference type="Pfam" id="PF00431">
    <property type="entry name" value="CUB"/>
    <property type="match status" value="2"/>
</dbReference>
<dbReference type="PANTHER" id="PTHR45656:SF4">
    <property type="entry name" value="PROTEIN CBR-CLEC-78"/>
    <property type="match status" value="1"/>
</dbReference>
<dbReference type="PROSITE" id="PS01180">
    <property type="entry name" value="CUB"/>
    <property type="match status" value="2"/>
</dbReference>
<dbReference type="SMART" id="SM00321">
    <property type="entry name" value="WSC"/>
    <property type="match status" value="1"/>
</dbReference>
<evidence type="ECO:0008006" key="15">
    <source>
        <dbReference type="Google" id="ProtNLM"/>
    </source>
</evidence>
<dbReference type="GO" id="GO:0005509">
    <property type="term" value="F:calcium ion binding"/>
    <property type="evidence" value="ECO:0007669"/>
    <property type="project" value="InterPro"/>
</dbReference>
<dbReference type="Gene3D" id="2.10.70.10">
    <property type="entry name" value="Complement Module, domain 1"/>
    <property type="match status" value="6"/>
</dbReference>
<dbReference type="PROSITE" id="PS51212">
    <property type="entry name" value="WSC"/>
    <property type="match status" value="1"/>
</dbReference>
<evidence type="ECO:0000256" key="6">
    <source>
        <dbReference type="PROSITE-ProRule" id="PRU00124"/>
    </source>
</evidence>
<feature type="domain" description="Sushi" evidence="11">
    <location>
        <begin position="711"/>
        <end position="767"/>
    </location>
</feature>
<evidence type="ECO:0000313" key="13">
    <source>
        <dbReference type="EMBL" id="VDI62938.1"/>
    </source>
</evidence>
<gene>
    <name evidence="13" type="ORF">MGAL_10B076815</name>
</gene>
<evidence type="ECO:0000256" key="4">
    <source>
        <dbReference type="ARBA" id="ARBA00023157"/>
    </source>
</evidence>
<feature type="domain" description="Sushi" evidence="11">
    <location>
        <begin position="874"/>
        <end position="934"/>
    </location>
</feature>
<keyword evidence="3" id="KW-0677">Repeat</keyword>
<dbReference type="Gene3D" id="2.60.120.290">
    <property type="entry name" value="Spermadhesin, CUB domain"/>
    <property type="match status" value="3"/>
</dbReference>
<dbReference type="PROSITE" id="PS50825">
    <property type="entry name" value="HYR"/>
    <property type="match status" value="1"/>
</dbReference>
<dbReference type="SMART" id="SM00032">
    <property type="entry name" value="CCP"/>
    <property type="match status" value="8"/>
</dbReference>
<reference evidence="13" key="1">
    <citation type="submission" date="2018-11" db="EMBL/GenBank/DDBJ databases">
        <authorList>
            <person name="Alioto T."/>
            <person name="Alioto T."/>
        </authorList>
    </citation>
    <scope>NUCLEOTIDE SEQUENCE</scope>
</reference>
<name>A0A8B6GEX6_MYTGA</name>
<comment type="caution">
    <text evidence="13">The sequence shown here is derived from an EMBL/GenBank/DDBJ whole genome shotgun (WGS) entry which is preliminary data.</text>
</comment>
<dbReference type="PROSITE" id="PS00010">
    <property type="entry name" value="ASX_HYDROXYL"/>
    <property type="match status" value="1"/>
</dbReference>
<dbReference type="InterPro" id="IPR051277">
    <property type="entry name" value="SEZ6_CSMD_C4BPB_Regulators"/>
</dbReference>
<sequence>MQHISCSSPSNKRICAIVGSSPKLKLHIDLYVYHSTSDRKIKPQRRVIKTTRHAVIQIYNVTHEDEGVYRLFALVSSELTRLQLVNLFIVNQTELKTIVGQEGKEMEIKCSTNTVQYITGLNIESNGSIMAIGSFFCNNGKCISNRWKCDGEDDCGDYSDEIDCEKDCRIVHTAPSGIVQSVNYPDPYPASTDCLWTIVGKEGTNLMIEIDKFDTEKNSDVVDILVGGKTEATSTLLAKLSGYLPGKKTYRSYNNYLIIRFVTDSAKQRNGFLIKYSTVEADTSISVLLTAENKPLTLTAGKDYLGNRDYTWVITAKNTQKIVTIERVSLSLFKGDYIDIHDGDLPSYPLLAQYTADNNDNLKRDPKSHTEPVWPQIVSSTGNQMYIILRTLHTTSGLGLTLRYWQGCEVNLTSDTGEIYSPGYKKSIKYANYQKCSWKVKVPSGKGVTLFFNKDADFEDKKDFLQVFTESADGKKTAVHKGKGFDTASFLQLAEKGIGINSPDGKMYATFTTDSVLNRRGFYGVYSVDCPHPGFNEYTNVPVIKNYHYRDIITVKCKPGYSFNSDSIKEPVTMTCQFGGTWDMVIPKCQPMYCGLPPNITDGYYHNSTGVIYESEVRYKCFPGFYISSSDAITCDNSGSWSKPPSCIAATCKTAPDVVNAIRTVITGDLTSYASIIQYDCNDGFELFGEPILFCHSDNTWSAAPPSCKKLKCLLPEIKNGKLSKSTFPEFKEEITVKCDVGFRLNGTKTLTCNENQTYEELPTCDNIDECIEGTSNCDQKCVDNIGSYTCHCNLGYSPDVKQKCTDIRECDRDDRAGCDHMCKDVPGGYQCGCKKTGYQLFTKDFAANFTVPLVMENGNLGKVYNLDHTCVRKLCPSPPSIDNGMLMTHRSVHQYGDTIQYFCKIGYVMNGKKLFTCDSTGQWSPSRFPKCQAYSYTYVGCYHDDTDPMFDEVHEKKKTLSAEICFTQCTFSGWKSDQYFATQAGNKCYCGNGTQLGSTKYTKRTERECNMACVGNTKEICGGIWRSSVYRITTGVCLLDPYKTHSLIRQPTSVSHVVSVEFGDTLIINCTVPGKGDFTKERKCIYNMTSDSYYLYGNDYECGEIDCGNPPSNITGANFTYPSNLKYGSMFEFSCSSLFYVDGKSVNGSSDIEVICGADGQWDLGNLQCLGETCSDPGYPAGGIAALMMNDTFQSFQKNGHISFSCDRAGFVPDTLTKISCNENISSTSLNWDNQVPSCIDVMKPVFSGCPDNITVKAYSKLSLHFTQPNVSDNSGSIKEFTIEPVNANSTLTVDRKPFTVKYIAKDHADNDEICTFEVFIEDEKRPKIQNCPRSRIEYVDSTSHNITSVVGNKIVVTDNMDNVNAVVTPETFIADASNPTRQIVNVKATDNAGNTDECYFEIHFRVSMCSPYYLPTPQHGSKSCTPKKGDTGYECNITCDSGYYMYDYPDQSLVTMECDNGKDWNRPIIPACTQECLNIRNSDLL</sequence>
<dbReference type="Pfam" id="PF07645">
    <property type="entry name" value="EGF_CA"/>
    <property type="match status" value="1"/>
</dbReference>
<dbReference type="InterPro" id="IPR001881">
    <property type="entry name" value="EGF-like_Ca-bd_dom"/>
</dbReference>
<feature type="domain" description="HYR" evidence="10">
    <location>
        <begin position="1241"/>
        <end position="1324"/>
    </location>
</feature>
<evidence type="ECO:0000259" key="8">
    <source>
        <dbReference type="PROSITE" id="PS01180"/>
    </source>
</evidence>
<evidence type="ECO:0000259" key="11">
    <source>
        <dbReference type="PROSITE" id="PS50923"/>
    </source>
</evidence>
<evidence type="ECO:0000256" key="1">
    <source>
        <dbReference type="ARBA" id="ARBA00022536"/>
    </source>
</evidence>
<dbReference type="InterPro" id="IPR035976">
    <property type="entry name" value="Sushi/SCR/CCP_sf"/>
</dbReference>
<dbReference type="Gene3D" id="4.10.400.10">
    <property type="entry name" value="Low-density Lipoprotein Receptor"/>
    <property type="match status" value="1"/>
</dbReference>
<evidence type="ECO:0000259" key="9">
    <source>
        <dbReference type="PROSITE" id="PS50026"/>
    </source>
</evidence>
<feature type="domain" description="WSC" evidence="12">
    <location>
        <begin position="936"/>
        <end position="1034"/>
    </location>
</feature>
<feature type="domain" description="Sushi" evidence="11">
    <location>
        <begin position="1409"/>
        <end position="1476"/>
    </location>
</feature>
<dbReference type="Proteomes" id="UP000596742">
    <property type="component" value="Unassembled WGS sequence"/>
</dbReference>
<comment type="caution">
    <text evidence="5">Lacks conserved residue(s) required for the propagation of feature annotation.</text>
</comment>
<dbReference type="InterPro" id="IPR000152">
    <property type="entry name" value="EGF-type_Asp/Asn_hydroxyl_site"/>
</dbReference>
<dbReference type="CDD" id="cd00112">
    <property type="entry name" value="LDLa"/>
    <property type="match status" value="1"/>
</dbReference>
<dbReference type="Pfam" id="PF00057">
    <property type="entry name" value="Ldl_recept_a"/>
    <property type="match status" value="1"/>
</dbReference>